<evidence type="ECO:0000313" key="1">
    <source>
        <dbReference type="EMBL" id="MPM46411.1"/>
    </source>
</evidence>
<protein>
    <recommendedName>
        <fullName evidence="2">Phosphoribosyltransferase domain-containing protein</fullName>
    </recommendedName>
</protein>
<accession>A0A645A2D8</accession>
<comment type="caution">
    <text evidence="1">The sequence shown here is derived from an EMBL/GenBank/DDBJ whole genome shotgun (WGS) entry which is preliminary data.</text>
</comment>
<proteinExistence type="predicted"/>
<reference evidence="1" key="1">
    <citation type="submission" date="2019-08" db="EMBL/GenBank/DDBJ databases">
        <authorList>
            <person name="Kucharzyk K."/>
            <person name="Murdoch R.W."/>
            <person name="Higgins S."/>
            <person name="Loffler F."/>
        </authorList>
    </citation>
    <scope>NUCLEOTIDE SEQUENCE</scope>
</reference>
<dbReference type="AlphaFoldDB" id="A0A645A2D8"/>
<sequence>MINKLYLEKDFKSYLKASKLYLNKTRDIPTSTINKNNIDTSCLNLIEKLELLNQSIVSHNMNSNKKEINLNVIKNICTKLPKNDVLIFIPTGCYQYITSFINKQTYDKIMLWEIHNNKDASHSCKYLTKNIKGKKCLIIDKSYTGKTLDMMEKNIIKNNGYPIKLALFPKSMEAIKRSDYIVFLDKIYKSQSIKEEGDWMNKLYKKTLSVS</sequence>
<name>A0A645A2D8_9ZZZZ</name>
<organism evidence="1">
    <name type="scientific">bioreactor metagenome</name>
    <dbReference type="NCBI Taxonomy" id="1076179"/>
    <lineage>
        <taxon>unclassified sequences</taxon>
        <taxon>metagenomes</taxon>
        <taxon>ecological metagenomes</taxon>
    </lineage>
</organism>
<evidence type="ECO:0008006" key="2">
    <source>
        <dbReference type="Google" id="ProtNLM"/>
    </source>
</evidence>
<gene>
    <name evidence="1" type="ORF">SDC9_93111</name>
</gene>
<dbReference type="EMBL" id="VSSQ01011268">
    <property type="protein sequence ID" value="MPM46411.1"/>
    <property type="molecule type" value="Genomic_DNA"/>
</dbReference>